<feature type="binding site" evidence="15">
    <location>
        <position position="312"/>
    </location>
    <ligand>
        <name>NADP(+)</name>
        <dbReference type="ChEBI" id="CHEBI:58349"/>
    </ligand>
</feature>
<evidence type="ECO:0000256" key="6">
    <source>
        <dbReference type="ARBA" id="ARBA00013120"/>
    </source>
</evidence>
<keyword evidence="9 15" id="KW-0521">NADP</keyword>
<dbReference type="SMART" id="SM00859">
    <property type="entry name" value="Semialdhyde_dh"/>
    <property type="match status" value="1"/>
</dbReference>
<dbReference type="GO" id="GO:0009089">
    <property type="term" value="P:lysine biosynthetic process via diaminopimelate"/>
    <property type="evidence" value="ECO:0007669"/>
    <property type="project" value="UniProtKB-UniRule"/>
</dbReference>
<dbReference type="UniPathway" id="UPA00034">
    <property type="reaction ID" value="UER00016"/>
</dbReference>
<dbReference type="InterPro" id="IPR012080">
    <property type="entry name" value="Asp_semialdehyde_DH"/>
</dbReference>
<evidence type="ECO:0000256" key="10">
    <source>
        <dbReference type="ARBA" id="ARBA00022915"/>
    </source>
</evidence>
<dbReference type="Pfam" id="PF01118">
    <property type="entry name" value="Semialdhyde_dh"/>
    <property type="match status" value="1"/>
</dbReference>
<dbReference type="Gene3D" id="3.40.50.720">
    <property type="entry name" value="NAD(P)-binding Rossmann-like Domain"/>
    <property type="match status" value="1"/>
</dbReference>
<dbReference type="GO" id="GO:0019877">
    <property type="term" value="P:diaminopimelate biosynthetic process"/>
    <property type="evidence" value="ECO:0007669"/>
    <property type="project" value="UniProtKB-UniRule"/>
</dbReference>
<keyword evidence="13 15" id="KW-0486">Methionine biosynthesis</keyword>
<evidence type="ECO:0000256" key="8">
    <source>
        <dbReference type="ARBA" id="ARBA00022697"/>
    </source>
</evidence>
<gene>
    <name evidence="15" type="primary">asd</name>
    <name evidence="18" type="ORF">HIJ39_05715</name>
</gene>
<dbReference type="Proteomes" id="UP000533476">
    <property type="component" value="Unassembled WGS sequence"/>
</dbReference>
<feature type="binding site" evidence="15">
    <location>
        <begin position="12"/>
        <end position="15"/>
    </location>
    <ligand>
        <name>NADP(+)</name>
        <dbReference type="ChEBI" id="CHEBI:58349"/>
    </ligand>
</feature>
<dbReference type="NCBIfam" id="TIGR01296">
    <property type="entry name" value="asd_B"/>
    <property type="match status" value="1"/>
</dbReference>
<evidence type="ECO:0000256" key="1">
    <source>
        <dbReference type="ARBA" id="ARBA00005021"/>
    </source>
</evidence>
<keyword evidence="12 15" id="KW-0457">Lysine biosynthesis</keyword>
<dbReference type="NCBIfam" id="NF011456">
    <property type="entry name" value="PRK14874.1"/>
    <property type="match status" value="1"/>
</dbReference>
<dbReference type="SUPFAM" id="SSF55347">
    <property type="entry name" value="Glyceraldehyde-3-phosphate dehydrogenase-like, C-terminal domain"/>
    <property type="match status" value="1"/>
</dbReference>
<comment type="similarity">
    <text evidence="4 15">Belongs to the aspartate-semialdehyde dehydrogenase family.</text>
</comment>
<evidence type="ECO:0000259" key="17">
    <source>
        <dbReference type="SMART" id="SM00859"/>
    </source>
</evidence>
<evidence type="ECO:0000256" key="16">
    <source>
        <dbReference type="PIRSR" id="PIRSR000148-1"/>
    </source>
</evidence>
<proteinExistence type="inferred from homology"/>
<comment type="caution">
    <text evidence="18">The sequence shown here is derived from an EMBL/GenBank/DDBJ whole genome shotgun (WGS) entry which is preliminary data.</text>
</comment>
<evidence type="ECO:0000256" key="9">
    <source>
        <dbReference type="ARBA" id="ARBA00022857"/>
    </source>
</evidence>
<feature type="binding site" evidence="15">
    <location>
        <position position="154"/>
    </location>
    <ligand>
        <name>substrate</name>
    </ligand>
</feature>
<feature type="binding site" evidence="15">
    <location>
        <position position="232"/>
    </location>
    <ligand>
        <name>substrate</name>
    </ligand>
</feature>
<dbReference type="PIRSF" id="PIRSF000148">
    <property type="entry name" value="ASA_dh"/>
    <property type="match status" value="1"/>
</dbReference>
<evidence type="ECO:0000256" key="13">
    <source>
        <dbReference type="ARBA" id="ARBA00023167"/>
    </source>
</evidence>
<evidence type="ECO:0000313" key="18">
    <source>
        <dbReference type="EMBL" id="NMP21848.1"/>
    </source>
</evidence>
<comment type="pathway">
    <text evidence="2 15">Amino-acid biosynthesis; L-lysine biosynthesis via DAP pathway; (S)-tetrahydrodipicolinate from L-aspartate: step 2/4.</text>
</comment>
<keyword evidence="7 15" id="KW-0028">Amino-acid biosynthesis</keyword>
<evidence type="ECO:0000256" key="12">
    <source>
        <dbReference type="ARBA" id="ARBA00023154"/>
    </source>
</evidence>
<dbReference type="SUPFAM" id="SSF51735">
    <property type="entry name" value="NAD(P)-binding Rossmann-fold domains"/>
    <property type="match status" value="1"/>
</dbReference>
<dbReference type="InterPro" id="IPR000534">
    <property type="entry name" value="Semialdehyde_DH_NAD-bd"/>
</dbReference>
<dbReference type="HAMAP" id="MF_02121">
    <property type="entry name" value="ASADH"/>
    <property type="match status" value="1"/>
</dbReference>
<keyword evidence="10 15" id="KW-0220">Diaminopimelate biosynthesis</keyword>
<accession>A0A7Y0L213</accession>
<dbReference type="InterPro" id="IPR036291">
    <property type="entry name" value="NAD(P)-bd_dom_sf"/>
</dbReference>
<reference evidence="18 19" key="1">
    <citation type="submission" date="2020-04" db="EMBL/GenBank/DDBJ databases">
        <authorList>
            <person name="Zhang R."/>
            <person name="Schippers A."/>
        </authorList>
    </citation>
    <scope>NUCLEOTIDE SEQUENCE [LARGE SCALE GENOMIC DNA]</scope>
    <source>
        <strain evidence="18 19">DSM 109850</strain>
    </source>
</reference>
<dbReference type="UniPathway" id="UPA00050">
    <property type="reaction ID" value="UER00463"/>
</dbReference>
<evidence type="ECO:0000256" key="5">
    <source>
        <dbReference type="ARBA" id="ARBA00011738"/>
    </source>
</evidence>
<sequence>MSGYRIAIVGATGLVGQTLLKVLEDKALRVDALVALAREGGGRSVTFHGRSIPVEPLEEMDWTRVDVAFFAAGNAVSEAYAPRAMEQGVTVIDKSSRFRMDDRVPLVVPEVNREAIGDSRLIASPNCSTIQLVIALAPLEWRFGIDRVVVSTYQAVSGTGREAVEELEHEVQQAVAGQAVTPQVYPVPIAHNVLAFCDNFGEADYTGEEWKLMRESAKILGRDLKLSATAVRVPVYVGHAESVYLETQEPWSIEAVRETLATAPSVRLVDDPSRGLVPTPLDAAGHDDVLVGRIRRDPHHPRGLHLFVVADNLRRGAATNAIDIMRTLSSRWGIEEGDDQ</sequence>
<dbReference type="PANTHER" id="PTHR46278:SF2">
    <property type="entry name" value="ASPARTATE-SEMIALDEHYDE DEHYDROGENASE"/>
    <property type="match status" value="1"/>
</dbReference>
<keyword evidence="11 15" id="KW-0560">Oxidoreductase</keyword>
<evidence type="ECO:0000256" key="7">
    <source>
        <dbReference type="ARBA" id="ARBA00022605"/>
    </source>
</evidence>
<name>A0A7Y0L213_9FIRM</name>
<organism evidence="18 19">
    <name type="scientific">Sulfobacillus harzensis</name>
    <dbReference type="NCBI Taxonomy" id="2729629"/>
    <lineage>
        <taxon>Bacteria</taxon>
        <taxon>Bacillati</taxon>
        <taxon>Bacillota</taxon>
        <taxon>Clostridia</taxon>
        <taxon>Eubacteriales</taxon>
        <taxon>Clostridiales Family XVII. Incertae Sedis</taxon>
        <taxon>Sulfobacillus</taxon>
    </lineage>
</organism>
<evidence type="ECO:0000256" key="11">
    <source>
        <dbReference type="ARBA" id="ARBA00023002"/>
    </source>
</evidence>
<dbReference type="InterPro" id="IPR005986">
    <property type="entry name" value="Asp_semialdehyde_DH_beta"/>
</dbReference>
<dbReference type="EC" id="1.2.1.11" evidence="6 15"/>
<dbReference type="PANTHER" id="PTHR46278">
    <property type="entry name" value="DEHYDROGENASE, PUTATIVE-RELATED"/>
    <property type="match status" value="1"/>
</dbReference>
<dbReference type="AlphaFoldDB" id="A0A7Y0L213"/>
<dbReference type="UniPathway" id="UPA00051">
    <property type="reaction ID" value="UER00464"/>
</dbReference>
<dbReference type="GO" id="GO:0004073">
    <property type="term" value="F:aspartate-semialdehyde dehydrogenase activity"/>
    <property type="evidence" value="ECO:0007669"/>
    <property type="project" value="UniProtKB-UniRule"/>
</dbReference>
<feature type="active site" description="Proton acceptor" evidence="15 16">
    <location>
        <position position="239"/>
    </location>
</feature>
<feature type="binding site" evidence="15">
    <location>
        <position position="99"/>
    </location>
    <ligand>
        <name>phosphate</name>
        <dbReference type="ChEBI" id="CHEBI:43474"/>
    </ligand>
</feature>
<comment type="caution">
    <text evidence="15">Lacks conserved residue(s) required for the propagation of feature annotation.</text>
</comment>
<protein>
    <recommendedName>
        <fullName evidence="6 15">Aspartate-semialdehyde dehydrogenase</fullName>
        <shortName evidence="15">ASA dehydrogenase</shortName>
        <shortName evidence="15">ASADH</shortName>
        <ecNumber evidence="6 15">1.2.1.11</ecNumber>
    </recommendedName>
    <alternativeName>
        <fullName evidence="15">Aspartate-beta-semialdehyde dehydrogenase</fullName>
    </alternativeName>
</protein>
<dbReference type="GO" id="GO:0046983">
    <property type="term" value="F:protein dimerization activity"/>
    <property type="evidence" value="ECO:0007669"/>
    <property type="project" value="InterPro"/>
</dbReference>
<dbReference type="CDD" id="cd02316">
    <property type="entry name" value="VcASADH2_like_N"/>
    <property type="match status" value="1"/>
</dbReference>
<evidence type="ECO:0000256" key="3">
    <source>
        <dbReference type="ARBA" id="ARBA00005097"/>
    </source>
</evidence>
<evidence type="ECO:0000313" key="19">
    <source>
        <dbReference type="Proteomes" id="UP000533476"/>
    </source>
</evidence>
<dbReference type="RefSeq" id="WP_169097624.1">
    <property type="nucleotide sequence ID" value="NZ_JABBVZ010000013.1"/>
</dbReference>
<evidence type="ECO:0000256" key="2">
    <source>
        <dbReference type="ARBA" id="ARBA00005076"/>
    </source>
</evidence>
<comment type="catalytic activity">
    <reaction evidence="14 15">
        <text>L-aspartate 4-semialdehyde + phosphate + NADP(+) = 4-phospho-L-aspartate + NADPH + H(+)</text>
        <dbReference type="Rhea" id="RHEA:24284"/>
        <dbReference type="ChEBI" id="CHEBI:15378"/>
        <dbReference type="ChEBI" id="CHEBI:43474"/>
        <dbReference type="ChEBI" id="CHEBI:57535"/>
        <dbReference type="ChEBI" id="CHEBI:57783"/>
        <dbReference type="ChEBI" id="CHEBI:58349"/>
        <dbReference type="ChEBI" id="CHEBI:537519"/>
        <dbReference type="EC" id="1.2.1.11"/>
    </reaction>
</comment>
<feature type="binding site" evidence="15">
    <location>
        <begin position="157"/>
        <end position="158"/>
    </location>
    <ligand>
        <name>NADP(+)</name>
        <dbReference type="ChEBI" id="CHEBI:58349"/>
    </ligand>
</feature>
<comment type="pathway">
    <text evidence="1 15">Amino-acid biosynthesis; L-methionine biosynthesis via de novo pathway; L-homoserine from L-aspartate: step 2/3.</text>
</comment>
<evidence type="ECO:0000256" key="4">
    <source>
        <dbReference type="ARBA" id="ARBA00010584"/>
    </source>
</evidence>
<comment type="subunit">
    <text evidence="5 15">Homodimer.</text>
</comment>
<dbReference type="Pfam" id="PF02774">
    <property type="entry name" value="Semialdhyde_dhC"/>
    <property type="match status" value="1"/>
</dbReference>
<evidence type="ECO:0000256" key="14">
    <source>
        <dbReference type="ARBA" id="ARBA00047891"/>
    </source>
</evidence>
<dbReference type="EMBL" id="JABBVZ010000013">
    <property type="protein sequence ID" value="NMP21848.1"/>
    <property type="molecule type" value="Genomic_DNA"/>
</dbReference>
<dbReference type="InterPro" id="IPR012280">
    <property type="entry name" value="Semialdhyde_DH_dimer_dom"/>
</dbReference>
<keyword evidence="8 15" id="KW-0791">Threonine biosynthesis</keyword>
<dbReference type="GO" id="GO:0050661">
    <property type="term" value="F:NADP binding"/>
    <property type="evidence" value="ECO:0007669"/>
    <property type="project" value="UniProtKB-UniRule"/>
</dbReference>
<comment type="pathway">
    <text evidence="3 15">Amino-acid biosynthesis; L-threonine biosynthesis; L-threonine from L-aspartate: step 2/5.</text>
</comment>
<dbReference type="GO" id="GO:0009097">
    <property type="term" value="P:isoleucine biosynthetic process"/>
    <property type="evidence" value="ECO:0007669"/>
    <property type="project" value="UniProtKB-UniRule"/>
</dbReference>
<feature type="active site" description="Acyl-thioester intermediate" evidence="15 16">
    <location>
        <position position="127"/>
    </location>
</feature>
<dbReference type="GO" id="GO:0071266">
    <property type="term" value="P:'de novo' L-methionine biosynthetic process"/>
    <property type="evidence" value="ECO:0007669"/>
    <property type="project" value="UniProtKB-UniRule"/>
</dbReference>
<dbReference type="CDD" id="cd18131">
    <property type="entry name" value="ASADH_C_bac_euk_like"/>
    <property type="match status" value="1"/>
</dbReference>
<comment type="function">
    <text evidence="15">Catalyzes the NADPH-dependent formation of L-aspartate-semialdehyde (L-ASA) by the reductive dephosphorylation of L-aspartyl-4-phosphate.</text>
</comment>
<dbReference type="Gene3D" id="3.30.360.10">
    <property type="entry name" value="Dihydrodipicolinate Reductase, domain 2"/>
    <property type="match status" value="1"/>
</dbReference>
<dbReference type="GO" id="GO:0051287">
    <property type="term" value="F:NAD binding"/>
    <property type="evidence" value="ECO:0007669"/>
    <property type="project" value="InterPro"/>
</dbReference>
<evidence type="ECO:0000256" key="15">
    <source>
        <dbReference type="HAMAP-Rule" id="MF_02121"/>
    </source>
</evidence>
<keyword evidence="19" id="KW-1185">Reference proteome</keyword>
<dbReference type="GO" id="GO:0009088">
    <property type="term" value="P:threonine biosynthetic process"/>
    <property type="evidence" value="ECO:0007669"/>
    <property type="project" value="UniProtKB-UniRule"/>
</dbReference>
<feature type="domain" description="Semialdehyde dehydrogenase NAD-binding" evidence="17">
    <location>
        <begin position="5"/>
        <end position="119"/>
    </location>
</feature>